<proteinExistence type="predicted"/>
<dbReference type="AlphaFoldDB" id="A0A392UXM7"/>
<keyword evidence="2" id="KW-1185">Reference proteome</keyword>
<name>A0A392UXM7_9FABA</name>
<accession>A0A392UXM7</accession>
<evidence type="ECO:0000313" key="2">
    <source>
        <dbReference type="Proteomes" id="UP000265520"/>
    </source>
</evidence>
<organism evidence="1 2">
    <name type="scientific">Trifolium medium</name>
    <dbReference type="NCBI Taxonomy" id="97028"/>
    <lineage>
        <taxon>Eukaryota</taxon>
        <taxon>Viridiplantae</taxon>
        <taxon>Streptophyta</taxon>
        <taxon>Embryophyta</taxon>
        <taxon>Tracheophyta</taxon>
        <taxon>Spermatophyta</taxon>
        <taxon>Magnoliopsida</taxon>
        <taxon>eudicotyledons</taxon>
        <taxon>Gunneridae</taxon>
        <taxon>Pentapetalae</taxon>
        <taxon>rosids</taxon>
        <taxon>fabids</taxon>
        <taxon>Fabales</taxon>
        <taxon>Fabaceae</taxon>
        <taxon>Papilionoideae</taxon>
        <taxon>50 kb inversion clade</taxon>
        <taxon>NPAAA clade</taxon>
        <taxon>Hologalegina</taxon>
        <taxon>IRL clade</taxon>
        <taxon>Trifolieae</taxon>
        <taxon>Trifolium</taxon>
    </lineage>
</organism>
<sequence>MGFMGPVSVLLGNDPGRTKPEDFIVTPSWVPFQTTVAYRYFEIMKIADI</sequence>
<comment type="caution">
    <text evidence="1">The sequence shown here is derived from an EMBL/GenBank/DDBJ whole genome shotgun (WGS) entry which is preliminary data.</text>
</comment>
<feature type="non-terminal residue" evidence="1">
    <location>
        <position position="49"/>
    </location>
</feature>
<keyword evidence="1" id="KW-0808">Transferase</keyword>
<dbReference type="GO" id="GO:0016740">
    <property type="term" value="F:transferase activity"/>
    <property type="evidence" value="ECO:0007669"/>
    <property type="project" value="UniProtKB-KW"/>
</dbReference>
<dbReference type="Proteomes" id="UP000265520">
    <property type="component" value="Unassembled WGS sequence"/>
</dbReference>
<reference evidence="1 2" key="1">
    <citation type="journal article" date="2018" name="Front. Plant Sci.">
        <title>Red Clover (Trifolium pratense) and Zigzag Clover (T. medium) - A Picture of Genomic Similarities and Differences.</title>
        <authorList>
            <person name="Dluhosova J."/>
            <person name="Istvanek J."/>
            <person name="Nedelnik J."/>
            <person name="Repkova J."/>
        </authorList>
    </citation>
    <scope>NUCLEOTIDE SEQUENCE [LARGE SCALE GENOMIC DNA]</scope>
    <source>
        <strain evidence="2">cv. 10/8</strain>
        <tissue evidence="1">Leaf</tissue>
    </source>
</reference>
<evidence type="ECO:0000313" key="1">
    <source>
        <dbReference type="EMBL" id="MCI80766.1"/>
    </source>
</evidence>
<dbReference type="EMBL" id="LXQA011002775">
    <property type="protein sequence ID" value="MCI80766.1"/>
    <property type="molecule type" value="Genomic_DNA"/>
</dbReference>
<protein>
    <submittedName>
        <fullName evidence="1">UDP-glycosyltransferase 91A1-like</fullName>
    </submittedName>
</protein>